<evidence type="ECO:0000313" key="4">
    <source>
        <dbReference type="EMBL" id="PPE74486.1"/>
    </source>
</evidence>
<evidence type="ECO:0000256" key="2">
    <source>
        <dbReference type="SAM" id="SignalP"/>
    </source>
</evidence>
<accession>A0A2S5THM0</accession>
<keyword evidence="2" id="KW-0732">Signal</keyword>
<reference evidence="4 5" key="1">
    <citation type="submission" date="2018-02" db="EMBL/GenBank/DDBJ databases">
        <title>Genome sequencing of Solimonas sp. HR-BB.</title>
        <authorList>
            <person name="Lee Y."/>
            <person name="Jeon C.O."/>
        </authorList>
    </citation>
    <scope>NUCLEOTIDE SEQUENCE [LARGE SCALE GENOMIC DNA]</scope>
    <source>
        <strain evidence="4 5">HR-BB</strain>
    </source>
</reference>
<feature type="compositionally biased region" description="Pro residues" evidence="1">
    <location>
        <begin position="120"/>
        <end position="143"/>
    </location>
</feature>
<sequence>MRRLAAILLPLLLAACASAPRTSPELEALRAELEQLERDPQLGGLAPVAMVEADRAIDAAAASLAAGDGELEQKLYLAGSRLKIARAQAQRRVVENRIRALTLVQERAVPVLQEVEGIAIPPPELRPEPVPPAAEAPPELPPELPRKSALPAPPAE</sequence>
<feature type="region of interest" description="Disordered" evidence="1">
    <location>
        <begin position="119"/>
        <end position="156"/>
    </location>
</feature>
<feature type="signal peptide" evidence="2">
    <location>
        <begin position="1"/>
        <end position="19"/>
    </location>
</feature>
<feature type="domain" description="DUF4398" evidence="3">
    <location>
        <begin position="24"/>
        <end position="100"/>
    </location>
</feature>
<dbReference type="InterPro" id="IPR025511">
    <property type="entry name" value="DUF4398"/>
</dbReference>
<keyword evidence="5" id="KW-1185">Reference proteome</keyword>
<dbReference type="RefSeq" id="WP_104229644.1">
    <property type="nucleotide sequence ID" value="NZ_PSNW01000003.1"/>
</dbReference>
<evidence type="ECO:0000256" key="1">
    <source>
        <dbReference type="SAM" id="MobiDB-lite"/>
    </source>
</evidence>
<evidence type="ECO:0000313" key="5">
    <source>
        <dbReference type="Proteomes" id="UP000238220"/>
    </source>
</evidence>
<dbReference type="AlphaFoldDB" id="A0A2S5THM0"/>
<comment type="caution">
    <text evidence="4">The sequence shown here is derived from an EMBL/GenBank/DDBJ whole genome shotgun (WGS) entry which is preliminary data.</text>
</comment>
<organism evidence="4 5">
    <name type="scientific">Solimonas fluminis</name>
    <dbReference type="NCBI Taxonomy" id="2086571"/>
    <lineage>
        <taxon>Bacteria</taxon>
        <taxon>Pseudomonadati</taxon>
        <taxon>Pseudomonadota</taxon>
        <taxon>Gammaproteobacteria</taxon>
        <taxon>Nevskiales</taxon>
        <taxon>Nevskiaceae</taxon>
        <taxon>Solimonas</taxon>
    </lineage>
</organism>
<name>A0A2S5THM0_9GAMM</name>
<dbReference type="OrthoDB" id="9934517at2"/>
<gene>
    <name evidence="4" type="ORF">C3942_06885</name>
</gene>
<dbReference type="EMBL" id="PSNW01000003">
    <property type="protein sequence ID" value="PPE74486.1"/>
    <property type="molecule type" value="Genomic_DNA"/>
</dbReference>
<dbReference type="PROSITE" id="PS51257">
    <property type="entry name" value="PROKAR_LIPOPROTEIN"/>
    <property type="match status" value="1"/>
</dbReference>
<dbReference type="Proteomes" id="UP000238220">
    <property type="component" value="Unassembled WGS sequence"/>
</dbReference>
<feature type="chain" id="PRO_5015628080" description="DUF4398 domain-containing protein" evidence="2">
    <location>
        <begin position="20"/>
        <end position="156"/>
    </location>
</feature>
<proteinExistence type="predicted"/>
<protein>
    <recommendedName>
        <fullName evidence="3">DUF4398 domain-containing protein</fullName>
    </recommendedName>
</protein>
<dbReference type="Pfam" id="PF14346">
    <property type="entry name" value="DUF4398"/>
    <property type="match status" value="1"/>
</dbReference>
<evidence type="ECO:0000259" key="3">
    <source>
        <dbReference type="Pfam" id="PF14346"/>
    </source>
</evidence>